<feature type="compositionally biased region" description="Basic and acidic residues" evidence="20">
    <location>
        <begin position="10"/>
        <end position="20"/>
    </location>
</feature>
<evidence type="ECO:0000256" key="8">
    <source>
        <dbReference type="ARBA" id="ARBA00022737"/>
    </source>
</evidence>
<evidence type="ECO:0000256" key="2">
    <source>
        <dbReference type="ARBA" id="ARBA00004245"/>
    </source>
</evidence>
<evidence type="ECO:0000256" key="11">
    <source>
        <dbReference type="ARBA" id="ARBA00022837"/>
    </source>
</evidence>
<dbReference type="Pfam" id="PF09069">
    <property type="entry name" value="EF-hand_3"/>
    <property type="match status" value="1"/>
</dbReference>
<evidence type="ECO:0000259" key="23">
    <source>
        <dbReference type="PROSITE" id="PS50135"/>
    </source>
</evidence>
<dbReference type="GO" id="GO:0099536">
    <property type="term" value="P:synaptic signaling"/>
    <property type="evidence" value="ECO:0007669"/>
    <property type="project" value="TreeGrafter"/>
</dbReference>
<dbReference type="InterPro" id="IPR012677">
    <property type="entry name" value="Nucleotide-bd_a/b_plait_sf"/>
</dbReference>
<dbReference type="InterPro" id="IPR043145">
    <property type="entry name" value="Znf_ZZ_sf"/>
</dbReference>
<dbReference type="Gene3D" id="1.10.238.10">
    <property type="entry name" value="EF-hand"/>
    <property type="match status" value="2"/>
</dbReference>
<dbReference type="Gene3D" id="6.10.140.70">
    <property type="match status" value="1"/>
</dbReference>
<evidence type="ECO:0000256" key="20">
    <source>
        <dbReference type="SAM" id="MobiDB-lite"/>
    </source>
</evidence>
<evidence type="ECO:0000256" key="17">
    <source>
        <dbReference type="PROSITE-ProRule" id="PRU00176"/>
    </source>
</evidence>
<dbReference type="CDD" id="cd12635">
    <property type="entry name" value="RRM2_CELF3_4_5_6"/>
    <property type="match status" value="1"/>
</dbReference>
<dbReference type="FunFam" id="3.30.70.330:FF:000010">
    <property type="entry name" value="CUGBP Elav-like family member 4 isoform 3"/>
    <property type="match status" value="1"/>
</dbReference>
<dbReference type="CDD" id="cd12632">
    <property type="entry name" value="RRM1_CELF3_4_5_6"/>
    <property type="match status" value="1"/>
</dbReference>
<dbReference type="CDD" id="cd16242">
    <property type="entry name" value="EFh_DMD_like"/>
    <property type="match status" value="1"/>
</dbReference>
<evidence type="ECO:0000313" key="24">
    <source>
        <dbReference type="EMBL" id="KFD56353.1"/>
    </source>
</evidence>
<dbReference type="Pfam" id="PF23729">
    <property type="entry name" value="Spectrin_Dys-1"/>
    <property type="match status" value="1"/>
</dbReference>
<keyword evidence="10" id="KW-0862">Zinc</keyword>
<feature type="coiled-coil region" evidence="19">
    <location>
        <begin position="2913"/>
        <end position="2940"/>
    </location>
</feature>
<evidence type="ECO:0000313" key="25">
    <source>
        <dbReference type="Proteomes" id="UP000030764"/>
    </source>
</evidence>
<evidence type="ECO:0000256" key="18">
    <source>
        <dbReference type="PROSITE-ProRule" id="PRU00228"/>
    </source>
</evidence>
<dbReference type="InterPro" id="IPR015154">
    <property type="entry name" value="EF-hand_dom_typ2"/>
</dbReference>
<feature type="domain" description="RRM" evidence="22">
    <location>
        <begin position="3311"/>
        <end position="3391"/>
    </location>
</feature>
<dbReference type="PROSITE" id="PS50102">
    <property type="entry name" value="RRM"/>
    <property type="match status" value="3"/>
</dbReference>
<dbReference type="SUPFAM" id="SSF46966">
    <property type="entry name" value="Spectrin repeat"/>
    <property type="match status" value="10"/>
</dbReference>
<dbReference type="InterPro" id="IPR056503">
    <property type="entry name" value="Spectrin_Dys-1"/>
</dbReference>
<dbReference type="PROSITE" id="PS50020">
    <property type="entry name" value="WW_DOMAIN_2"/>
    <property type="match status" value="1"/>
</dbReference>
<dbReference type="CDD" id="cd00176">
    <property type="entry name" value="SPEC"/>
    <property type="match status" value="2"/>
</dbReference>
<dbReference type="SUPFAM" id="SSF51045">
    <property type="entry name" value="WW domain"/>
    <property type="match status" value="1"/>
</dbReference>
<evidence type="ECO:0000256" key="5">
    <source>
        <dbReference type="ARBA" id="ARBA00022475"/>
    </source>
</evidence>
<comment type="subcellular location">
    <subcellularLocation>
        <location evidence="3">Cell membrane</location>
        <location evidence="3">Sarcolemma</location>
        <topology evidence="3">Peripheral membrane protein</topology>
        <orientation evidence="3">Cytoplasmic side</orientation>
    </subcellularLocation>
    <subcellularLocation>
        <location evidence="2">Cytoplasm</location>
        <location evidence="2">Cytoskeleton</location>
    </subcellularLocation>
    <subcellularLocation>
        <location evidence="1">Nucleus</location>
    </subcellularLocation>
</comment>
<evidence type="ECO:0000256" key="6">
    <source>
        <dbReference type="ARBA" id="ARBA00022490"/>
    </source>
</evidence>
<proteinExistence type="inferred from homology"/>
<protein>
    <recommendedName>
        <fullName evidence="26">Dystrophin</fullName>
    </recommendedName>
</protein>
<dbReference type="GO" id="GO:0042383">
    <property type="term" value="C:sarcolemma"/>
    <property type="evidence" value="ECO:0007669"/>
    <property type="project" value="UniProtKB-SubCell"/>
</dbReference>
<dbReference type="SMART" id="SM00150">
    <property type="entry name" value="SPEC"/>
    <property type="match status" value="9"/>
</dbReference>
<dbReference type="GO" id="GO:0005856">
    <property type="term" value="C:cytoskeleton"/>
    <property type="evidence" value="ECO:0007669"/>
    <property type="project" value="UniProtKB-SubCell"/>
</dbReference>
<reference evidence="24 25" key="1">
    <citation type="journal article" date="2014" name="Nat. Genet.">
        <title>Genome and transcriptome of the porcine whipworm Trichuris suis.</title>
        <authorList>
            <person name="Jex A.R."/>
            <person name="Nejsum P."/>
            <person name="Schwarz E.M."/>
            <person name="Hu L."/>
            <person name="Young N.D."/>
            <person name="Hall R.S."/>
            <person name="Korhonen P.K."/>
            <person name="Liao S."/>
            <person name="Thamsborg S."/>
            <person name="Xia J."/>
            <person name="Xu P."/>
            <person name="Wang S."/>
            <person name="Scheerlinck J.P."/>
            <person name="Hofmann A."/>
            <person name="Sternberg P.W."/>
            <person name="Wang J."/>
            <person name="Gasser R.B."/>
        </authorList>
    </citation>
    <scope>NUCLEOTIDE SEQUENCE [LARGE SCALE GENOMIC DNA]</scope>
    <source>
        <strain evidence="24">DCEP-RM93M</strain>
    </source>
</reference>
<dbReference type="InterPro" id="IPR034648">
    <property type="entry name" value="CELF3/4/5/6_RRM1"/>
</dbReference>
<organism evidence="24 25">
    <name type="scientific">Trichuris suis</name>
    <name type="common">pig whipworm</name>
    <dbReference type="NCBI Taxonomy" id="68888"/>
    <lineage>
        <taxon>Eukaryota</taxon>
        <taxon>Metazoa</taxon>
        <taxon>Ecdysozoa</taxon>
        <taxon>Nematoda</taxon>
        <taxon>Enoplea</taxon>
        <taxon>Dorylaimia</taxon>
        <taxon>Trichinellida</taxon>
        <taxon>Trichuridae</taxon>
        <taxon>Trichuris</taxon>
    </lineage>
</organism>
<dbReference type="GO" id="GO:0008270">
    <property type="term" value="F:zinc ion binding"/>
    <property type="evidence" value="ECO:0007669"/>
    <property type="project" value="UniProtKB-KW"/>
</dbReference>
<dbReference type="SUPFAM" id="SSF57850">
    <property type="entry name" value="RING/U-box"/>
    <property type="match status" value="1"/>
</dbReference>
<feature type="coiled-coil region" evidence="19">
    <location>
        <begin position="855"/>
        <end position="910"/>
    </location>
</feature>
<evidence type="ECO:0000256" key="1">
    <source>
        <dbReference type="ARBA" id="ARBA00004123"/>
    </source>
</evidence>
<dbReference type="SMART" id="SM00456">
    <property type="entry name" value="WW"/>
    <property type="match status" value="1"/>
</dbReference>
<evidence type="ECO:0000256" key="4">
    <source>
        <dbReference type="ARBA" id="ARBA00009621"/>
    </source>
</evidence>
<keyword evidence="12 17" id="KW-0694">RNA-binding</keyword>
<dbReference type="InterPro" id="IPR000504">
    <property type="entry name" value="RRM_dom"/>
</dbReference>
<keyword evidence="11" id="KW-0106">Calcium</keyword>
<dbReference type="Pfam" id="PF00076">
    <property type="entry name" value="RRM_1"/>
    <property type="match status" value="3"/>
</dbReference>
<dbReference type="GO" id="GO:0045202">
    <property type="term" value="C:synapse"/>
    <property type="evidence" value="ECO:0007669"/>
    <property type="project" value="GOC"/>
</dbReference>
<dbReference type="GO" id="GO:0005737">
    <property type="term" value="C:cytoplasm"/>
    <property type="evidence" value="ECO:0007669"/>
    <property type="project" value="UniProtKB-ARBA"/>
</dbReference>
<sequence length="3597" mass="408889">MFLAASKHLRQLDNKDEKAASGDSKQQARRASLSAHRKHSSIVPHTAADEHNVAKGLDLPGEGHVEEGDGTVRNIEGETSLDPLARIQHGQVTWKTISKQITSNFNVLLAEVEQLSSPNLFELLNSLNDWLEYASCFIRCQYVETKAPRKDALVKLNEKVAFFKQYELAVKTLLEILDDKLASGATDSQVRSMAQSFSSKWSRLLELTDSAVESLTSYLENAPDMQLEKAMQSLLEWLDRAEDVITTQDLDVIDQAEVTAAKISRLKELEKEMAVQRESLSFVVNVADEMRREGSNEYEALSNKVSAVVPRWSDIERVLTNQLARLDAGFSLLQDWELRMSELEKWMVQVTEFIYAEKPAVGIVETLKAQLEQSQALINDVDALVPKVKEMETWAEELKAICTPRMIEYLRARMEEIITHWNEVVRVTKAKHESLNEAYSRSMKTFDDINMLTKWLWGIEQEVHSFGSPTSGKELCAMIKRHKPNCFLFQQILEELRSKSETIESAVCLGGVIIDAVDQADETTRQLKQQFLNAREQWRAVCQQMESRLSILTGAYELWKEFQGSNCFFVFLQLLSLGFSPELVAVERVSLDRLEETLKEPMKSAADAEEFSEQLDEFERQMEGGGGHSRIMEIAQALNSQKLLSSAIKSELNKYLARREEVLEPARERQKFLESDAREAQNIEQQLHECLSWLSQVDFILKTRSECDILASDVPEDYKKLYDDFDSHKNSIFRLEKQIAHYQQADQQLAAQRLAEQVNHLKKYMCDLQSKLERYKQPSELEDRLRRVRRILDDLEQSFELLTVTSDDLEEIDQLLEKVEVTDEAICELQGEVGDLKATRAKAQPSSSTVGTLEIEELEEALRSFHVKVMESRDKYQSIKDMLTVSSTNLQTCSELLNEVESELRKSEGDDTPAPEDRRRLALAHRKQVADCSKYLRDTQVGLQKFSELTSPEAAAELQSILDLLRNKISIINGKLDEWALINEKLTKEVVELQKKFFDIHADVACELNLTESDISQCGNDHVCLQTQLDYLKSLRPKVDSLKETAVELIAKQGDPLHAIEAESSQLCRRWESLLESTKDQLTQAPHTNECDNQKTVSVTASFGKEGASFSADTEECRSTAATEQQVSVDESGTQVDLDEESFTADGLTAQANALADSIVSVEDLLIESEKDFAQLQSKFQDVSNTVEACSCHVHQLLDRSEKEKCAELRPTVVPILSKLETMDSKLKMLSKKVKTLIDINENHKRKHEVLSAHAKSCLANLVFLENMDKEKALACDSEVKNIEEDLKTLFANTQQDFAKLGVTFPDASTDPLSKLLEQARSKVSAHVKSLDATAEARERLNSFIASTTELDDECLALERKLSATPESGDNTSLVDHEIVYQGIDSLKKRIERLWEQQEAVISQVQNDLERNNVEAVIHALSTRLDSLEGAYAKRFKKFEVALEQWQSLHQRLFALMAWLEQAESKLSQAFFLKHSIATKTAGSTLEDIKGSSKEVDDMMAELQSMETKHAGFISHSDIVMLSDKLHDVSKRLHSLEFKLMADKNRLQRSDLEAKEELEELLFWLDETDSFLSTPFDPTDSQQLHELKDRALARVEEVPEKVHQLETLVLTLQQLDANGNIQEAVKMSLKNQATELKSRLEKVRAELMKRLTLYDQKIEACGRFWNDLRELSSWTQNVKNLLLECKSATIYTPSRVDLETLEAEIKEKKKEIDAFASLYSAFCQEVSENDAFLGEATERGVQVLLNNWNAILNMIELFHSSSSSAGSAEDQAISGDHLESDEYGVKQLDMEQLIALPAGDVSEVAHYAVPFSAERDSVAADSSIRDVTDDYSSLLSKPEDLPEKAGFPSVGKDLQELIRWDHWLADTTDEYHTFCKLGVIEETREAMKKEQAFSSQLKANLPKVIRILECDQNTDLQHKAEMLYKEWEKRVLEVELRLTELNEILEHTRRWDDLREEIELFLLTCEKKISSAKVSEVPIEKLHKELATLEQLSLEADAYRRKMTDFNELSNFMVETYVHDDAASLSQMTSNLNTLWSKANDNLRIRKAVLEALSRGRKDFFSAFQEFNQWLTRMEGHLQTLDSDSNMTQLLKDVAYRRDLRDKWKGVNSEIEVHENVFQSLCDTANALLVNTICSEEKEDFQNELFNLCQRWEAATKLSDDIRVRLDRAQERWERLTGQLQELIGWAEEANQELLRQQPLGGDFDRLKEQNDFIQSLSGELLNKDKAVKEVIQLARSYLLQQDLRPSILDSTDEADKDEAQQAKKESRRIGQMIKNDSDRLEELWTEFTENTNSWQKLVEETYSKMMLFDKAIDECKVVMNEADSLKVLWKPVGGIKLEELPSSMENAQAFQQYLSCHVRLLLDDVNDHSSRLLADNVRLSSKMIRSLESLNLRYKELEGAITNRVALIQYALRNYGPSSQHFLQGSVSLPWERAVSSNRVPYYISHETEKTQWDHPKMVEIVNNLSEFNEIKFSAYRTAIKLRSLQKNLYLDLIQIDDLIDIFNQNKLQDVTDDQMDVSEMVMTLLPIYELIQRENTNLLRSVPLAIDLCLNWLLNVYDPTRCGSIRALCFKVALILLCDAPIAEKYRYLFNQVSYNRRSLDQKKLALLLHECMQVPKFLGEVAAFGGTNIEPSVRSCFEKAKYPSEITLQQYFDWLNCEPQSIVWLAVMHRIIASENEKHQAKCNVCKMFPIVGLRFDFTIAARIHFDMYILFFTKASDMPDNSLGVLRCYIKLQLSHPQLSRYRCLKCFNFDMCQNCFFAQRVAKGHKTKHPMQEYCLSTKSGQDVRDFGLLIRNQFKSKQYWRKHPQLGYLPVQSVMEGLSLESREVAPVNPETRSLHAQIELYAMHLSETERSLVVQASDFEDDEHAVISSLSSTLTSDCPLKGPLNVQSGTVRSPAQLLSATDCAQKNELTMMLKDLEHENKRLLAEYEKLRVKVPNGMDKEGSGLQNSASTPMLPMTNGSLGRRGQHRSTCSLTRNHNHFPSTYQQQTVEENTFDTQYAAATVDDRELVNETSKLRQQQQRLEQRSRILEEHNQQLEVQLRRIKQLIEEQRIKNLNQDDAAKPTRSLTSFDQSLQHDPVLLEAVELEKNSEQTARCLINTLPCSQTTIIRGLEKLRFVKLLGRKDPPTQTSNGLSRTVGRLHRTDDYCGAEWYTNQLATFKCNSNEAIETAKFLPKSPGLISSASSVDSSGFPVKDADAIKLFVGQIPRNLEEKDLRSLFEQFGKIYEFTILKDKFTGLHKGCAFLTYCHKESALRCQAVLHDQKTLPGMNRPMQVKPADSENRGGALMVIKAGQAAYRVSEDRKLFVGMLSKQQAEEDLRRLMEPHGTVEECTVLRGPDGASKGCAFVKFSTHLEAQAAIAALHGSQTMPGASSSLVVKFADTEKERQLRRMQQMATQMGFINPLVLNQIGVYNAAYQQILSQQAALIANTAAAQGAAAYLTPVAVAPGATFSLAPFPATSILPSTELFDAAYPAAYGQAFQQVIAAQQAALFQQSQKEGPDGCNLFIYHLPQEFGDAELMQMFMPFGQVISAKVFIDRATNQSKCFGFVSFDNSVSAQAAIHAMNGFQIGMKRLKVQLKRPKDVSRPY</sequence>
<keyword evidence="7" id="KW-0479">Metal-binding</keyword>
<dbReference type="Pfam" id="PF00435">
    <property type="entry name" value="Spectrin"/>
    <property type="match status" value="3"/>
</dbReference>
<dbReference type="Gene3D" id="2.20.70.10">
    <property type="match status" value="1"/>
</dbReference>
<dbReference type="Pfam" id="PF00569">
    <property type="entry name" value="ZZ"/>
    <property type="match status" value="1"/>
</dbReference>
<keyword evidence="19" id="KW-0175">Coiled coil</keyword>
<feature type="domain" description="RRM" evidence="22">
    <location>
        <begin position="3207"/>
        <end position="3288"/>
    </location>
</feature>
<accession>A0A085MGK7</accession>
<dbReference type="EMBL" id="KL363194">
    <property type="protein sequence ID" value="KFD56353.1"/>
    <property type="molecule type" value="Genomic_DNA"/>
</dbReference>
<evidence type="ECO:0000259" key="22">
    <source>
        <dbReference type="PROSITE" id="PS50102"/>
    </source>
</evidence>
<evidence type="ECO:0000256" key="16">
    <source>
        <dbReference type="ARBA" id="ARBA00023242"/>
    </source>
</evidence>
<dbReference type="InterPro" id="IPR002017">
    <property type="entry name" value="Spectrin_repeat"/>
</dbReference>
<keyword evidence="8" id="KW-0677">Repeat</keyword>
<name>A0A085MGK7_9BILA</name>
<keyword evidence="5" id="KW-1003">Cell membrane</keyword>
<dbReference type="SUPFAM" id="SSF47473">
    <property type="entry name" value="EF-hand"/>
    <property type="match status" value="2"/>
</dbReference>
<keyword evidence="15" id="KW-0206">Cytoskeleton</keyword>
<dbReference type="InterPro" id="IPR001202">
    <property type="entry name" value="WW_dom"/>
</dbReference>
<evidence type="ECO:0000256" key="19">
    <source>
        <dbReference type="SAM" id="Coils"/>
    </source>
</evidence>
<evidence type="ECO:0000256" key="12">
    <source>
        <dbReference type="ARBA" id="ARBA00022884"/>
    </source>
</evidence>
<dbReference type="CDD" id="cd00201">
    <property type="entry name" value="WW"/>
    <property type="match status" value="1"/>
</dbReference>
<dbReference type="GO" id="GO:0003723">
    <property type="term" value="F:RNA binding"/>
    <property type="evidence" value="ECO:0007669"/>
    <property type="project" value="UniProtKB-UniRule"/>
</dbReference>
<dbReference type="GO" id="GO:0046716">
    <property type="term" value="P:muscle cell cellular homeostasis"/>
    <property type="evidence" value="ECO:0007669"/>
    <property type="project" value="UniProtKB-ARBA"/>
</dbReference>
<dbReference type="InterPro" id="IPR000433">
    <property type="entry name" value="Znf_ZZ"/>
</dbReference>
<dbReference type="SUPFAM" id="SSF54928">
    <property type="entry name" value="RNA-binding domain, RBD"/>
    <property type="match status" value="2"/>
</dbReference>
<gene>
    <name evidence="24" type="ORF">M513_02808</name>
</gene>
<evidence type="ECO:0000256" key="13">
    <source>
        <dbReference type="ARBA" id="ARBA00023136"/>
    </source>
</evidence>
<dbReference type="GO" id="GO:0016010">
    <property type="term" value="C:dystrophin-associated glycoprotein complex"/>
    <property type="evidence" value="ECO:0007669"/>
    <property type="project" value="UniProtKB-ARBA"/>
</dbReference>
<dbReference type="GO" id="GO:0005634">
    <property type="term" value="C:nucleus"/>
    <property type="evidence" value="ECO:0007669"/>
    <property type="project" value="UniProtKB-SubCell"/>
</dbReference>
<keyword evidence="14" id="KW-0009">Actin-binding</keyword>
<dbReference type="InterPro" id="IPR035979">
    <property type="entry name" value="RBD_domain_sf"/>
</dbReference>
<evidence type="ECO:0000256" key="3">
    <source>
        <dbReference type="ARBA" id="ARBA00004278"/>
    </source>
</evidence>
<dbReference type="PANTHER" id="PTHR12268">
    <property type="entry name" value="E3 UBIQUITIN-PROTEIN LIGASE KCMF1"/>
    <property type="match status" value="1"/>
</dbReference>
<dbReference type="InterPro" id="IPR011992">
    <property type="entry name" value="EF-hand-dom_pair"/>
</dbReference>
<feature type="coiled-coil region" evidence="19">
    <location>
        <begin position="1982"/>
        <end position="2009"/>
    </location>
</feature>
<dbReference type="SMART" id="SM00360">
    <property type="entry name" value="RRM"/>
    <property type="match status" value="3"/>
</dbReference>
<evidence type="ECO:0000256" key="15">
    <source>
        <dbReference type="ARBA" id="ARBA00023212"/>
    </source>
</evidence>
<feature type="domain" description="ZZ-type" evidence="23">
    <location>
        <begin position="2727"/>
        <end position="2784"/>
    </location>
</feature>
<dbReference type="Gene3D" id="3.30.60.90">
    <property type="match status" value="1"/>
</dbReference>
<dbReference type="Gene3D" id="1.20.58.60">
    <property type="match status" value="8"/>
</dbReference>
<dbReference type="InterPro" id="IPR018159">
    <property type="entry name" value="Spectrin/alpha-actinin"/>
</dbReference>
<dbReference type="InterPro" id="IPR015153">
    <property type="entry name" value="EF-hand_dom_typ1"/>
</dbReference>
<dbReference type="GO" id="GO:0050804">
    <property type="term" value="P:modulation of chemical synaptic transmission"/>
    <property type="evidence" value="ECO:0007669"/>
    <property type="project" value="UniProtKB-ARBA"/>
</dbReference>
<evidence type="ECO:0000256" key="7">
    <source>
        <dbReference type="ARBA" id="ARBA00022723"/>
    </source>
</evidence>
<dbReference type="FunFam" id="3.30.70.330:FF:000007">
    <property type="entry name" value="CUGBP Elav-like family member 4 isoform 3"/>
    <property type="match status" value="1"/>
</dbReference>
<evidence type="ECO:0008006" key="26">
    <source>
        <dbReference type="Google" id="ProtNLM"/>
    </source>
</evidence>
<dbReference type="Gene3D" id="3.30.70.330">
    <property type="match status" value="3"/>
</dbReference>
<keyword evidence="6" id="KW-0963">Cytoplasm</keyword>
<evidence type="ECO:0000256" key="9">
    <source>
        <dbReference type="ARBA" id="ARBA00022771"/>
    </source>
</evidence>
<dbReference type="PANTHER" id="PTHR12268:SF14">
    <property type="entry name" value="DYSTROPHIN-1"/>
    <property type="match status" value="1"/>
</dbReference>
<keyword evidence="13" id="KW-0472">Membrane</keyword>
<evidence type="ECO:0000256" key="14">
    <source>
        <dbReference type="ARBA" id="ARBA00023203"/>
    </source>
</evidence>
<dbReference type="Proteomes" id="UP000030764">
    <property type="component" value="Unassembled WGS sequence"/>
</dbReference>
<feature type="domain" description="WW" evidence="21">
    <location>
        <begin position="2426"/>
        <end position="2459"/>
    </location>
</feature>
<keyword evidence="16" id="KW-0539">Nucleus</keyword>
<dbReference type="GO" id="GO:0003779">
    <property type="term" value="F:actin binding"/>
    <property type="evidence" value="ECO:0007669"/>
    <property type="project" value="UniProtKB-KW"/>
</dbReference>
<feature type="coiled-coil region" evidence="19">
    <location>
        <begin position="3012"/>
        <end position="3060"/>
    </location>
</feature>
<evidence type="ECO:0000259" key="21">
    <source>
        <dbReference type="PROSITE" id="PS50020"/>
    </source>
</evidence>
<dbReference type="CDD" id="cd12639">
    <property type="entry name" value="RRM3_CELF3_4_5_6"/>
    <property type="match status" value="1"/>
</dbReference>
<dbReference type="PROSITE" id="PS50135">
    <property type="entry name" value="ZF_ZZ_2"/>
    <property type="match status" value="1"/>
</dbReference>
<dbReference type="InterPro" id="IPR050774">
    <property type="entry name" value="KCMF1/Dystrophin"/>
</dbReference>
<feature type="domain" description="RRM" evidence="22">
    <location>
        <begin position="3512"/>
        <end position="3590"/>
    </location>
</feature>
<evidence type="ECO:0000256" key="10">
    <source>
        <dbReference type="ARBA" id="ARBA00022833"/>
    </source>
</evidence>
<dbReference type="InterPro" id="IPR036020">
    <property type="entry name" value="WW_dom_sf"/>
</dbReference>
<feature type="region of interest" description="Disordered" evidence="20">
    <location>
        <begin position="1"/>
        <end position="41"/>
    </location>
</feature>
<keyword evidence="9 18" id="KW-0863">Zinc-finger</keyword>
<dbReference type="Pfam" id="PF09068">
    <property type="entry name" value="EF-hand_2"/>
    <property type="match status" value="1"/>
</dbReference>
<dbReference type="PROSITE" id="PS01159">
    <property type="entry name" value="WW_DOMAIN_1"/>
    <property type="match status" value="1"/>
</dbReference>
<dbReference type="CDD" id="cd02334">
    <property type="entry name" value="ZZ_dystrophin"/>
    <property type="match status" value="1"/>
</dbReference>
<comment type="similarity">
    <text evidence="4">Belongs to the CELF/BRUNOL family.</text>
</comment>
<dbReference type="FunFam" id="3.30.70.330:FF:000060">
    <property type="entry name" value="CUGBP Elav-like family member 4"/>
    <property type="match status" value="1"/>
</dbReference>
<keyword evidence="25" id="KW-1185">Reference proteome</keyword>